<evidence type="ECO:0000313" key="4">
    <source>
        <dbReference type="Proteomes" id="UP000182793"/>
    </source>
</evidence>
<dbReference type="InterPro" id="IPR052767">
    <property type="entry name" value="Bact_com_dev_regulator"/>
</dbReference>
<keyword evidence="4" id="KW-1185">Reference proteome</keyword>
<dbReference type="Pfam" id="PF06133">
    <property type="entry name" value="Com_YlbF"/>
    <property type="match status" value="1"/>
</dbReference>
<evidence type="ECO:0000313" key="1">
    <source>
        <dbReference type="EMBL" id="KFN88467.1"/>
    </source>
</evidence>
<dbReference type="InterPro" id="IPR010368">
    <property type="entry name" value="Com_YlbF"/>
</dbReference>
<evidence type="ECO:0000313" key="2">
    <source>
        <dbReference type="EMBL" id="SFL05093.1"/>
    </source>
</evidence>
<dbReference type="PANTHER" id="PTHR38448:SF2">
    <property type="entry name" value="REGULATORY PROTEIN YLBF"/>
    <property type="match status" value="1"/>
</dbReference>
<dbReference type="InterPro" id="IPR023378">
    <property type="entry name" value="YheA/YmcA-like_dom_sf"/>
</dbReference>
<dbReference type="EMBL" id="FOTG01000002">
    <property type="protein sequence ID" value="SFL05093.1"/>
    <property type="molecule type" value="Genomic_DNA"/>
</dbReference>
<protein>
    <submittedName>
        <fullName evidence="2">Cell fate regulator YlbF, YheA/YmcA/DUF963 family (Controls sporulation, competence, biofilm development)</fullName>
    </submittedName>
</protein>
<name>A0A091BXH1_STREI</name>
<gene>
    <name evidence="1" type="ORF">H702_03530</name>
    <name evidence="2" type="ORF">SAMN02910290_00232</name>
</gene>
<dbReference type="AlphaFoldDB" id="A0A091BXH1"/>
<evidence type="ECO:0000313" key="3">
    <source>
        <dbReference type="Proteomes" id="UP000029382"/>
    </source>
</evidence>
<dbReference type="PANTHER" id="PTHR38448">
    <property type="entry name" value="REGULATORY PROTEIN YLBF-RELATED"/>
    <property type="match status" value="1"/>
</dbReference>
<dbReference type="Gene3D" id="1.20.1500.10">
    <property type="entry name" value="YheA/YmcA-like"/>
    <property type="match status" value="1"/>
</dbReference>
<accession>A0A091BXH1</accession>
<reference evidence="1 3" key="1">
    <citation type="journal article" date="2014" name="Genome Announc.">
        <title>Draft Genome Sequences of Streptococcus bovis Strains ATCC 33317 and JB1.</title>
        <authorList>
            <person name="Benahmed F.H."/>
            <person name="Gopinath G.R."/>
            <person name="Harbottle H."/>
            <person name="Cotta M.A."/>
            <person name="Luo Y."/>
            <person name="Henderson C."/>
            <person name="Teri P."/>
            <person name="Soppet D."/>
            <person name="Rasmussen M."/>
            <person name="Whitehead T.R."/>
            <person name="Davidson M."/>
        </authorList>
    </citation>
    <scope>NUCLEOTIDE SEQUENCE [LARGE SCALE GENOMIC DNA]</scope>
    <source>
        <strain evidence="1 3">JB1</strain>
    </source>
</reference>
<dbReference type="RefSeq" id="WP_039696424.1">
    <property type="nucleotide sequence ID" value="NZ_AUZH01000012.1"/>
</dbReference>
<comment type="caution">
    <text evidence="1">The sequence shown here is derived from an EMBL/GenBank/DDBJ whole genome shotgun (WGS) entry which is preliminary data.</text>
</comment>
<sequence>MLAIDEHLFEIDEAIDEVAKAFLALDAVQAYLEIKKIFLADTALQESISEFQDLKQSYEEVKDYAAFRPEVKEIRRQLLQKKRELDLNRTVSLLRQNEVAVQTILAELTQEISSVISPTIFVDTGLPLAPHKSHHQNCSKGGKRDV</sequence>
<dbReference type="Proteomes" id="UP000029382">
    <property type="component" value="Unassembled WGS sequence"/>
</dbReference>
<reference evidence="2 4" key="2">
    <citation type="submission" date="2016-10" db="EMBL/GenBank/DDBJ databases">
        <authorList>
            <person name="Varghese N."/>
            <person name="Submissions S."/>
        </authorList>
    </citation>
    <scope>NUCLEOTIDE SEQUENCE [LARGE SCALE GENOMIC DNA]</scope>
    <source>
        <strain evidence="2 4">JB1</strain>
    </source>
</reference>
<dbReference type="Proteomes" id="UP000182793">
    <property type="component" value="Unassembled WGS sequence"/>
</dbReference>
<organism evidence="1 3">
    <name type="scientific">Streptococcus equinus JB1</name>
    <dbReference type="NCBI Taxonomy" id="1294274"/>
    <lineage>
        <taxon>Bacteria</taxon>
        <taxon>Bacillati</taxon>
        <taxon>Bacillota</taxon>
        <taxon>Bacilli</taxon>
        <taxon>Lactobacillales</taxon>
        <taxon>Streptococcaceae</taxon>
        <taxon>Streptococcus</taxon>
    </lineage>
</organism>
<dbReference type="EMBL" id="AUZH01000012">
    <property type="protein sequence ID" value="KFN88467.1"/>
    <property type="molecule type" value="Genomic_DNA"/>
</dbReference>
<proteinExistence type="predicted"/>
<dbReference type="SUPFAM" id="SSF158622">
    <property type="entry name" value="YheA/YmcA-like"/>
    <property type="match status" value="1"/>
</dbReference>